<name>A0A9P5WXE8_9AGAR</name>
<keyword evidence="1" id="KW-1133">Transmembrane helix</keyword>
<keyword evidence="1" id="KW-0472">Membrane</keyword>
<proteinExistence type="predicted"/>
<gene>
    <name evidence="2" type="ORF">P691DRAFT_833598</name>
</gene>
<keyword evidence="1" id="KW-0812">Transmembrane</keyword>
<dbReference type="Proteomes" id="UP000807342">
    <property type="component" value="Unassembled WGS sequence"/>
</dbReference>
<accession>A0A9P5WXE8</accession>
<organism evidence="2 3">
    <name type="scientific">Macrolepiota fuliginosa MF-IS2</name>
    <dbReference type="NCBI Taxonomy" id="1400762"/>
    <lineage>
        <taxon>Eukaryota</taxon>
        <taxon>Fungi</taxon>
        <taxon>Dikarya</taxon>
        <taxon>Basidiomycota</taxon>
        <taxon>Agaricomycotina</taxon>
        <taxon>Agaricomycetes</taxon>
        <taxon>Agaricomycetidae</taxon>
        <taxon>Agaricales</taxon>
        <taxon>Agaricineae</taxon>
        <taxon>Agaricaceae</taxon>
        <taxon>Macrolepiota</taxon>
    </lineage>
</organism>
<sequence length="146" mass="15701">MNVDMYVSFVCSGIGILSGLRVILANKHMGVVDSGPSVFVVRDLREKMGAEGVLGLVSSSPSVRAGLNAVADYIFHQRSPDWRELSNELKYARGLLLFTEVKLAAYSSGLPQAQCGSPLWANNAVVMATKTVAAGIWQLKNVTNCK</sequence>
<dbReference type="EMBL" id="MU153829">
    <property type="protein sequence ID" value="KAF9439616.1"/>
    <property type="molecule type" value="Genomic_DNA"/>
</dbReference>
<evidence type="ECO:0000313" key="3">
    <source>
        <dbReference type="Proteomes" id="UP000807342"/>
    </source>
</evidence>
<keyword evidence="3" id="KW-1185">Reference proteome</keyword>
<protein>
    <submittedName>
        <fullName evidence="2">Uncharacterized protein</fullName>
    </submittedName>
</protein>
<comment type="caution">
    <text evidence="2">The sequence shown here is derived from an EMBL/GenBank/DDBJ whole genome shotgun (WGS) entry which is preliminary data.</text>
</comment>
<evidence type="ECO:0000256" key="1">
    <source>
        <dbReference type="SAM" id="Phobius"/>
    </source>
</evidence>
<feature type="transmembrane region" description="Helical" evidence="1">
    <location>
        <begin position="6"/>
        <end position="24"/>
    </location>
</feature>
<dbReference type="AlphaFoldDB" id="A0A9P5WXE8"/>
<evidence type="ECO:0000313" key="2">
    <source>
        <dbReference type="EMBL" id="KAF9439616.1"/>
    </source>
</evidence>
<reference evidence="2" key="1">
    <citation type="submission" date="2020-11" db="EMBL/GenBank/DDBJ databases">
        <authorList>
            <consortium name="DOE Joint Genome Institute"/>
            <person name="Ahrendt S."/>
            <person name="Riley R."/>
            <person name="Andreopoulos W."/>
            <person name="Labutti K."/>
            <person name="Pangilinan J."/>
            <person name="Ruiz-Duenas F.J."/>
            <person name="Barrasa J.M."/>
            <person name="Sanchez-Garcia M."/>
            <person name="Camarero S."/>
            <person name="Miyauchi S."/>
            <person name="Serrano A."/>
            <person name="Linde D."/>
            <person name="Babiker R."/>
            <person name="Drula E."/>
            <person name="Ayuso-Fernandez I."/>
            <person name="Pacheco R."/>
            <person name="Padilla G."/>
            <person name="Ferreira P."/>
            <person name="Barriuso J."/>
            <person name="Kellner H."/>
            <person name="Castanera R."/>
            <person name="Alfaro M."/>
            <person name="Ramirez L."/>
            <person name="Pisabarro A.G."/>
            <person name="Kuo A."/>
            <person name="Tritt A."/>
            <person name="Lipzen A."/>
            <person name="He G."/>
            <person name="Yan M."/>
            <person name="Ng V."/>
            <person name="Cullen D."/>
            <person name="Martin F."/>
            <person name="Rosso M.-N."/>
            <person name="Henrissat B."/>
            <person name="Hibbett D."/>
            <person name="Martinez A.T."/>
            <person name="Grigoriev I.V."/>
        </authorList>
    </citation>
    <scope>NUCLEOTIDE SEQUENCE</scope>
    <source>
        <strain evidence="2">MF-IS2</strain>
    </source>
</reference>